<protein>
    <submittedName>
        <fullName evidence="3">SRPBCC domain-containing protein</fullName>
    </submittedName>
</protein>
<proteinExistence type="inferred from homology"/>
<dbReference type="InterPro" id="IPR013538">
    <property type="entry name" value="ASHA1/2-like_C"/>
</dbReference>
<sequence>MVQSQRSNDKPTGLTASSGYQVGVRRTLSVQPEQMWNLLLSKQGLHVWLGPIESIVAEAGEQYHCENGTIGELRVVKPVQQLRLTWQPHAWNSPSTLQIRLISNKKGTTTISFHQENLEDVHRREGMKQHWERVIVELAEMIARP</sequence>
<dbReference type="EMBL" id="VNJK01000001">
    <property type="protein sequence ID" value="TVX92028.1"/>
    <property type="molecule type" value="Genomic_DNA"/>
</dbReference>
<comment type="similarity">
    <text evidence="1">Belongs to the AHA1 family.</text>
</comment>
<evidence type="ECO:0000313" key="3">
    <source>
        <dbReference type="EMBL" id="TVX92028.1"/>
    </source>
</evidence>
<name>A0A559IWL7_9BACL</name>
<evidence type="ECO:0000256" key="1">
    <source>
        <dbReference type="ARBA" id="ARBA00006817"/>
    </source>
</evidence>
<reference evidence="3 4" key="1">
    <citation type="submission" date="2019-07" db="EMBL/GenBank/DDBJ databases">
        <authorList>
            <person name="Kim J."/>
        </authorList>
    </citation>
    <scope>NUCLEOTIDE SEQUENCE [LARGE SCALE GENOMIC DNA]</scope>
    <source>
        <strain evidence="3 4">N4</strain>
    </source>
</reference>
<dbReference type="InterPro" id="IPR023393">
    <property type="entry name" value="START-like_dom_sf"/>
</dbReference>
<gene>
    <name evidence="3" type="ORF">FPZ44_02525</name>
</gene>
<comment type="caution">
    <text evidence="3">The sequence shown here is derived from an EMBL/GenBank/DDBJ whole genome shotgun (WGS) entry which is preliminary data.</text>
</comment>
<organism evidence="3 4">
    <name type="scientific">Paenibacillus agilis</name>
    <dbReference type="NCBI Taxonomy" id="3020863"/>
    <lineage>
        <taxon>Bacteria</taxon>
        <taxon>Bacillati</taxon>
        <taxon>Bacillota</taxon>
        <taxon>Bacilli</taxon>
        <taxon>Bacillales</taxon>
        <taxon>Paenibacillaceae</taxon>
        <taxon>Paenibacillus</taxon>
    </lineage>
</organism>
<evidence type="ECO:0000259" key="2">
    <source>
        <dbReference type="Pfam" id="PF08327"/>
    </source>
</evidence>
<dbReference type="Gene3D" id="3.30.530.20">
    <property type="match status" value="1"/>
</dbReference>
<feature type="domain" description="Activator of Hsp90 ATPase homologue 1/2-like C-terminal" evidence="2">
    <location>
        <begin position="30"/>
        <end position="142"/>
    </location>
</feature>
<dbReference type="Proteomes" id="UP000318102">
    <property type="component" value="Unassembled WGS sequence"/>
</dbReference>
<keyword evidence="4" id="KW-1185">Reference proteome</keyword>
<dbReference type="RefSeq" id="WP_144987092.1">
    <property type="nucleotide sequence ID" value="NZ_VNJK01000001.1"/>
</dbReference>
<dbReference type="SUPFAM" id="SSF55961">
    <property type="entry name" value="Bet v1-like"/>
    <property type="match status" value="1"/>
</dbReference>
<dbReference type="Pfam" id="PF08327">
    <property type="entry name" value="AHSA1"/>
    <property type="match status" value="1"/>
</dbReference>
<accession>A0A559IWL7</accession>
<dbReference type="OrthoDB" id="4549061at2"/>
<dbReference type="AlphaFoldDB" id="A0A559IWL7"/>
<evidence type="ECO:0000313" key="4">
    <source>
        <dbReference type="Proteomes" id="UP000318102"/>
    </source>
</evidence>